<evidence type="ECO:0000256" key="1">
    <source>
        <dbReference type="SAM" id="MobiDB-lite"/>
    </source>
</evidence>
<gene>
    <name evidence="2" type="ORF">SSX86_012011</name>
</gene>
<feature type="compositionally biased region" description="Polar residues" evidence="1">
    <location>
        <begin position="30"/>
        <end position="41"/>
    </location>
</feature>
<dbReference type="EMBL" id="JBCNJP010000014">
    <property type="protein sequence ID" value="KAK9067900.1"/>
    <property type="molecule type" value="Genomic_DNA"/>
</dbReference>
<comment type="caution">
    <text evidence="2">The sequence shown here is derived from an EMBL/GenBank/DDBJ whole genome shotgun (WGS) entry which is preliminary data.</text>
</comment>
<accession>A0AAP0D3E1</accession>
<protein>
    <submittedName>
        <fullName evidence="2">Uncharacterized protein</fullName>
    </submittedName>
</protein>
<dbReference type="PANTHER" id="PTHR35750">
    <property type="entry name" value="PHOSPHOLIPID HYDROPEROXIDE GLUTATHIONE PEROXIDASE"/>
    <property type="match status" value="1"/>
</dbReference>
<name>A0AAP0D3E1_9ASTR</name>
<organism evidence="2 3">
    <name type="scientific">Deinandra increscens subsp. villosa</name>
    <dbReference type="NCBI Taxonomy" id="3103831"/>
    <lineage>
        <taxon>Eukaryota</taxon>
        <taxon>Viridiplantae</taxon>
        <taxon>Streptophyta</taxon>
        <taxon>Embryophyta</taxon>
        <taxon>Tracheophyta</taxon>
        <taxon>Spermatophyta</taxon>
        <taxon>Magnoliopsida</taxon>
        <taxon>eudicotyledons</taxon>
        <taxon>Gunneridae</taxon>
        <taxon>Pentapetalae</taxon>
        <taxon>asterids</taxon>
        <taxon>campanulids</taxon>
        <taxon>Asterales</taxon>
        <taxon>Asteraceae</taxon>
        <taxon>Asteroideae</taxon>
        <taxon>Heliantheae alliance</taxon>
        <taxon>Madieae</taxon>
        <taxon>Madiinae</taxon>
        <taxon>Deinandra</taxon>
    </lineage>
</organism>
<keyword evidence="3" id="KW-1185">Reference proteome</keyword>
<evidence type="ECO:0000313" key="2">
    <source>
        <dbReference type="EMBL" id="KAK9067900.1"/>
    </source>
</evidence>
<evidence type="ECO:0000313" key="3">
    <source>
        <dbReference type="Proteomes" id="UP001408789"/>
    </source>
</evidence>
<dbReference type="AlphaFoldDB" id="A0AAP0D3E1"/>
<feature type="region of interest" description="Disordered" evidence="1">
    <location>
        <begin position="18"/>
        <end position="50"/>
    </location>
</feature>
<proteinExistence type="predicted"/>
<reference evidence="2 3" key="1">
    <citation type="submission" date="2024-04" db="EMBL/GenBank/DDBJ databases">
        <title>The reference genome of an endangered Asteraceae, Deinandra increscens subsp. villosa, native to the Central Coast of California.</title>
        <authorList>
            <person name="Guilliams M."/>
            <person name="Hasenstab-Lehman K."/>
            <person name="Meyer R."/>
            <person name="Mcevoy S."/>
        </authorList>
    </citation>
    <scope>NUCLEOTIDE SEQUENCE [LARGE SCALE GENOMIC DNA]</scope>
    <source>
        <tissue evidence="2">Leaf</tissue>
    </source>
</reference>
<sequence length="160" mass="17809">MRFIKRLVGFLGFGNHEVNKDSEDEIDGNQGHNNPNSTEQTHPYIDPNLPRKGFSVSVQVPVDKAHQIGPILMPCPAGDGGVQGLQWYTRSLKMDEDGDVADEFLEEVFPVTVANAPQKSRSEFQVKLTTKPAKARNPRLSQEGTVQHYVKYHGQLQLVG</sequence>
<dbReference type="Proteomes" id="UP001408789">
    <property type="component" value="Unassembled WGS sequence"/>
</dbReference>
<dbReference type="PANTHER" id="PTHR35750:SF1">
    <property type="entry name" value="PHOSPHOLIPID HYDROPEROXIDE GLUTATHIONE PEROXIDASE"/>
    <property type="match status" value="1"/>
</dbReference>